<dbReference type="InterPro" id="IPR027417">
    <property type="entry name" value="P-loop_NTPase"/>
</dbReference>
<dbReference type="InterPro" id="IPR002110">
    <property type="entry name" value="Ankyrin_rpt"/>
</dbReference>
<dbReference type="OrthoDB" id="4772757at2759"/>
<dbReference type="Proteomes" id="UP000054337">
    <property type="component" value="Unassembled WGS sequence"/>
</dbReference>
<dbReference type="SMART" id="SM00248">
    <property type="entry name" value="ANK"/>
    <property type="match status" value="3"/>
</dbReference>
<feature type="domain" description="Nephrocystin 3-like N-terminal" evidence="4">
    <location>
        <begin position="181"/>
        <end position="344"/>
    </location>
</feature>
<evidence type="ECO:0000256" key="2">
    <source>
        <dbReference type="PROSITE-ProRule" id="PRU00023"/>
    </source>
</evidence>
<dbReference type="SUPFAM" id="SSF52540">
    <property type="entry name" value="P-loop containing nucleoside triphosphate hydrolases"/>
    <property type="match status" value="1"/>
</dbReference>
<name>W7DWT7_BIPV3</name>
<evidence type="ECO:0000256" key="1">
    <source>
        <dbReference type="ARBA" id="ARBA00022737"/>
    </source>
</evidence>
<keyword evidence="1" id="KW-0677">Repeat</keyword>
<dbReference type="Gene3D" id="1.25.40.20">
    <property type="entry name" value="Ankyrin repeat-containing domain"/>
    <property type="match status" value="1"/>
</dbReference>
<dbReference type="PROSITE" id="PS50297">
    <property type="entry name" value="ANK_REP_REGION"/>
    <property type="match status" value="2"/>
</dbReference>
<dbReference type="HOGENOM" id="CLU_000288_34_23_1"/>
<dbReference type="EMBL" id="KI968808">
    <property type="protein sequence ID" value="EUN22538.1"/>
    <property type="molecule type" value="Genomic_DNA"/>
</dbReference>
<organism evidence="5 6">
    <name type="scientific">Bipolaris victoriae (strain FI3)</name>
    <name type="common">Victoria blight of oats agent</name>
    <name type="synonym">Cochliobolus victoriae</name>
    <dbReference type="NCBI Taxonomy" id="930091"/>
    <lineage>
        <taxon>Eukaryota</taxon>
        <taxon>Fungi</taxon>
        <taxon>Dikarya</taxon>
        <taxon>Ascomycota</taxon>
        <taxon>Pezizomycotina</taxon>
        <taxon>Dothideomycetes</taxon>
        <taxon>Pleosporomycetidae</taxon>
        <taxon>Pleosporales</taxon>
        <taxon>Pleosporineae</taxon>
        <taxon>Pleosporaceae</taxon>
        <taxon>Bipolaris</taxon>
    </lineage>
</organism>
<proteinExistence type="predicted"/>
<dbReference type="Pfam" id="PF12796">
    <property type="entry name" value="Ank_2"/>
    <property type="match status" value="1"/>
</dbReference>
<dbReference type="PROSITE" id="PS50088">
    <property type="entry name" value="ANK_REPEAT"/>
    <property type="match status" value="3"/>
</dbReference>
<feature type="non-terminal residue" evidence="5">
    <location>
        <position position="784"/>
    </location>
</feature>
<dbReference type="RefSeq" id="XP_014552117.1">
    <property type="nucleotide sequence ID" value="XM_014696631.1"/>
</dbReference>
<evidence type="ECO:0000259" key="3">
    <source>
        <dbReference type="Pfam" id="PF22939"/>
    </source>
</evidence>
<dbReference type="Gene3D" id="3.40.50.300">
    <property type="entry name" value="P-loop containing nucleotide triphosphate hydrolases"/>
    <property type="match status" value="1"/>
</dbReference>
<dbReference type="PANTHER" id="PTHR10039">
    <property type="entry name" value="AMELOGENIN"/>
    <property type="match status" value="1"/>
</dbReference>
<feature type="repeat" description="ANK" evidence="2">
    <location>
        <begin position="722"/>
        <end position="754"/>
    </location>
</feature>
<dbReference type="AlphaFoldDB" id="W7DWT7"/>
<keyword evidence="2" id="KW-0040">ANK repeat</keyword>
<dbReference type="Pfam" id="PF22939">
    <property type="entry name" value="WHD_GPIID"/>
    <property type="match status" value="1"/>
</dbReference>
<feature type="repeat" description="ANK" evidence="2">
    <location>
        <begin position="693"/>
        <end position="721"/>
    </location>
</feature>
<dbReference type="SUPFAM" id="SSF48403">
    <property type="entry name" value="Ankyrin repeat"/>
    <property type="match status" value="1"/>
</dbReference>
<evidence type="ECO:0000259" key="4">
    <source>
        <dbReference type="Pfam" id="PF24883"/>
    </source>
</evidence>
<dbReference type="GeneID" id="26257834"/>
<sequence>MRGVAIGIQADPAISSPVVGVLRVIIDIGLEFSKFFTRLTDMICEFEDYLGPLSEHSQAADIELIESAVVSVYTNMLDFGWKARSVFVDSNGKRRRFTSFRAFKRQHWDTFETEFMSMKQQMQHHLHVLQHTVQAIHFNHTRITAQSRSGPWTERMAFLSWVSDVDFEEVHQSTYAKKQRGTGDWLTREPRFQEWMQSSHSSLLWCNGKPGIGKSVLSSHVLEHITAESELREKTAICFAYYNYRDTRLANITTIIATLIKQLCQGMPDIPDNLLEVMRNARSPSLLGSKEYFFSLTENFSEVFVVFDALDECPEERREDILGFITEVVTMPAPHCIKVFATSRREMDITTAFEKEHIPMIQISARSVAADIETFARNRVEELRSGQHGKTLYISSDGVKEEIISILAQKAEGMFLWVNLQLENLCQASKARNDEVVKEALNTLPRNLPDTYIRILDRIETQYPYMRDLAIRCLSWLLHAQRPLRTQELQTALAINSECKTQEDLRPISIKVILEACGNLLEEANGVIRPIHYTVQEFLTAAAHGKPQHAIRRQLLDSKSVHKALSLDCLMYINLMSFSEPTDDKWDLFKRVKKHDLAIYAYTSFDYHLLNCGEPSPDAMNKMERLFQQDSTYLAALLQITLLPHVNISEILMNRFNSIDFLVTPATIIHSTRLYNVPAIRQRWVGQTPPIYALHLAASAGLVDAIWQLLGDGVDINEKDGAECTSIYYACQNGHLDVAQILVRKGADIDARGGEFGNALQVASFQEDTQLVKLLLSSNADVNA</sequence>
<reference evidence="5 6" key="1">
    <citation type="journal article" date="2013" name="PLoS Genet.">
        <title>Comparative genome structure, secondary metabolite, and effector coding capacity across Cochliobolus pathogens.</title>
        <authorList>
            <person name="Condon B.J."/>
            <person name="Leng Y."/>
            <person name="Wu D."/>
            <person name="Bushley K.E."/>
            <person name="Ohm R.A."/>
            <person name="Otillar R."/>
            <person name="Martin J."/>
            <person name="Schackwitz W."/>
            <person name="Grimwood J."/>
            <person name="MohdZainudin N."/>
            <person name="Xue C."/>
            <person name="Wang R."/>
            <person name="Manning V.A."/>
            <person name="Dhillon B."/>
            <person name="Tu Z.J."/>
            <person name="Steffenson B.J."/>
            <person name="Salamov A."/>
            <person name="Sun H."/>
            <person name="Lowry S."/>
            <person name="LaButti K."/>
            <person name="Han J."/>
            <person name="Copeland A."/>
            <person name="Lindquist E."/>
            <person name="Barry K."/>
            <person name="Schmutz J."/>
            <person name="Baker S.E."/>
            <person name="Ciuffetti L.M."/>
            <person name="Grigoriev I.V."/>
            <person name="Zhong S."/>
            <person name="Turgeon B.G."/>
        </authorList>
    </citation>
    <scope>NUCLEOTIDE SEQUENCE [LARGE SCALE GENOMIC DNA]</scope>
    <source>
        <strain evidence="5 6">FI3</strain>
    </source>
</reference>
<feature type="repeat" description="ANK" evidence="2">
    <location>
        <begin position="755"/>
        <end position="784"/>
    </location>
</feature>
<gene>
    <name evidence="5" type="ORF">COCVIDRAFT_76131</name>
</gene>
<dbReference type="InterPro" id="IPR056884">
    <property type="entry name" value="NPHP3-like_N"/>
</dbReference>
<evidence type="ECO:0000313" key="6">
    <source>
        <dbReference type="Proteomes" id="UP000054337"/>
    </source>
</evidence>
<evidence type="ECO:0000313" key="5">
    <source>
        <dbReference type="EMBL" id="EUN22538.1"/>
    </source>
</evidence>
<protein>
    <submittedName>
        <fullName evidence="5">Uncharacterized protein</fullName>
    </submittedName>
</protein>
<dbReference type="PANTHER" id="PTHR10039:SF16">
    <property type="entry name" value="GPI INOSITOL-DEACYLASE"/>
    <property type="match status" value="1"/>
</dbReference>
<dbReference type="InterPro" id="IPR054471">
    <property type="entry name" value="GPIID_WHD"/>
</dbReference>
<dbReference type="InterPro" id="IPR036770">
    <property type="entry name" value="Ankyrin_rpt-contain_sf"/>
</dbReference>
<keyword evidence="6" id="KW-1185">Reference proteome</keyword>
<accession>W7DWT7</accession>
<dbReference type="Pfam" id="PF24883">
    <property type="entry name" value="NPHP3_N"/>
    <property type="match status" value="1"/>
</dbReference>
<feature type="domain" description="GPI inositol-deacylase winged helix" evidence="3">
    <location>
        <begin position="466"/>
        <end position="541"/>
    </location>
</feature>